<evidence type="ECO:0000313" key="2">
    <source>
        <dbReference type="Proteomes" id="UP000574761"/>
    </source>
</evidence>
<name>A0A7W6GLC3_9HYPH</name>
<dbReference type="RefSeq" id="WP_183807347.1">
    <property type="nucleotide sequence ID" value="NZ_JACIEE010000009.1"/>
</dbReference>
<protein>
    <submittedName>
        <fullName evidence="1">Phage tail sheath gpL-like</fullName>
    </submittedName>
</protein>
<keyword evidence="2" id="KW-1185">Reference proteome</keyword>
<sequence length="81" mass="8649">MSVRPIARGELTIVADTLVHSYLEMSGVLENADAIIEALTVVRDKDNANRVNIHLPLDFVNAMDIFAGLAVANSQISSVAA</sequence>
<dbReference type="EMBL" id="JACIEE010000009">
    <property type="protein sequence ID" value="MBB3979098.1"/>
    <property type="molecule type" value="Genomic_DNA"/>
</dbReference>
<gene>
    <name evidence="1" type="ORF">GGQ64_004334</name>
</gene>
<reference evidence="1 2" key="1">
    <citation type="submission" date="2020-08" db="EMBL/GenBank/DDBJ databases">
        <title>Genomic Encyclopedia of Type Strains, Phase IV (KMG-IV): sequencing the most valuable type-strain genomes for metagenomic binning, comparative biology and taxonomic classification.</title>
        <authorList>
            <person name="Goeker M."/>
        </authorList>
    </citation>
    <scope>NUCLEOTIDE SEQUENCE [LARGE SCALE GENOMIC DNA]</scope>
    <source>
        <strain evidence="1 2">DSM 100211</strain>
    </source>
</reference>
<dbReference type="Proteomes" id="UP000574761">
    <property type="component" value="Unassembled WGS sequence"/>
</dbReference>
<proteinExistence type="predicted"/>
<evidence type="ECO:0000313" key="1">
    <source>
        <dbReference type="EMBL" id="MBB3979098.1"/>
    </source>
</evidence>
<dbReference type="AlphaFoldDB" id="A0A7W6GLC3"/>
<accession>A0A7W6GLC3</accession>
<organism evidence="1 2">
    <name type="scientific">Mycoplana azooxidifex</name>
    <dbReference type="NCBI Taxonomy" id="1636188"/>
    <lineage>
        <taxon>Bacteria</taxon>
        <taxon>Pseudomonadati</taxon>
        <taxon>Pseudomonadota</taxon>
        <taxon>Alphaproteobacteria</taxon>
        <taxon>Hyphomicrobiales</taxon>
        <taxon>Rhizobiaceae</taxon>
        <taxon>Mycoplana</taxon>
    </lineage>
</organism>
<comment type="caution">
    <text evidence="1">The sequence shown here is derived from an EMBL/GenBank/DDBJ whole genome shotgun (WGS) entry which is preliminary data.</text>
</comment>